<evidence type="ECO:0000256" key="2">
    <source>
        <dbReference type="SAM" id="Phobius"/>
    </source>
</evidence>
<dbReference type="Proteomes" id="UP001597182">
    <property type="component" value="Unassembled WGS sequence"/>
</dbReference>
<feature type="region of interest" description="Disordered" evidence="1">
    <location>
        <begin position="269"/>
        <end position="291"/>
    </location>
</feature>
<dbReference type="EMBL" id="JBHTMB010000206">
    <property type="protein sequence ID" value="MFD1236123.1"/>
    <property type="molecule type" value="Genomic_DNA"/>
</dbReference>
<feature type="transmembrane region" description="Helical" evidence="2">
    <location>
        <begin position="38"/>
        <end position="61"/>
    </location>
</feature>
<protein>
    <submittedName>
        <fullName evidence="3">YhjD/YihY/BrkB family envelope integrity protein</fullName>
    </submittedName>
</protein>
<keyword evidence="4" id="KW-1185">Reference proteome</keyword>
<feature type="transmembrane region" description="Helical" evidence="2">
    <location>
        <begin position="137"/>
        <end position="158"/>
    </location>
</feature>
<evidence type="ECO:0000313" key="3">
    <source>
        <dbReference type="EMBL" id="MFD1236123.1"/>
    </source>
</evidence>
<reference evidence="4" key="1">
    <citation type="journal article" date="2019" name="Int. J. Syst. Evol. Microbiol.">
        <title>The Global Catalogue of Microorganisms (GCM) 10K type strain sequencing project: providing services to taxonomists for standard genome sequencing and annotation.</title>
        <authorList>
            <consortium name="The Broad Institute Genomics Platform"/>
            <consortium name="The Broad Institute Genome Sequencing Center for Infectious Disease"/>
            <person name="Wu L."/>
            <person name="Ma J."/>
        </authorList>
    </citation>
    <scope>NUCLEOTIDE SEQUENCE [LARGE SCALE GENOMIC DNA]</scope>
    <source>
        <strain evidence="4">CCUG 49018</strain>
    </source>
</reference>
<comment type="caution">
    <text evidence="3">The sequence shown here is derived from an EMBL/GenBank/DDBJ whole genome shotgun (WGS) entry which is preliminary data.</text>
</comment>
<keyword evidence="2" id="KW-0812">Transmembrane</keyword>
<feature type="transmembrane region" description="Helical" evidence="2">
    <location>
        <begin position="97"/>
        <end position="116"/>
    </location>
</feature>
<accession>A0ABW3VNZ0</accession>
<organism evidence="3 4">
    <name type="scientific">Pseudonocardia benzenivorans</name>
    <dbReference type="NCBI Taxonomy" id="228005"/>
    <lineage>
        <taxon>Bacteria</taxon>
        <taxon>Bacillati</taxon>
        <taxon>Actinomycetota</taxon>
        <taxon>Actinomycetes</taxon>
        <taxon>Pseudonocardiales</taxon>
        <taxon>Pseudonocardiaceae</taxon>
        <taxon>Pseudonocardia</taxon>
    </lineage>
</organism>
<dbReference type="RefSeq" id="WP_013677261.1">
    <property type="nucleotide sequence ID" value="NZ_BAABKS010000053.1"/>
</dbReference>
<keyword evidence="2" id="KW-1133">Transmembrane helix</keyword>
<feature type="transmembrane region" description="Helical" evidence="2">
    <location>
        <begin position="164"/>
        <end position="187"/>
    </location>
</feature>
<evidence type="ECO:0000313" key="4">
    <source>
        <dbReference type="Proteomes" id="UP001597182"/>
    </source>
</evidence>
<evidence type="ECO:0000256" key="1">
    <source>
        <dbReference type="SAM" id="MobiDB-lite"/>
    </source>
</evidence>
<name>A0ABW3VNZ0_9PSEU</name>
<keyword evidence="2" id="KW-0472">Membrane</keyword>
<feature type="transmembrane region" description="Helical" evidence="2">
    <location>
        <begin position="199"/>
        <end position="222"/>
    </location>
</feature>
<proteinExistence type="predicted"/>
<sequence length="291" mass="29660">MAGRSSWRLRVDAWAAWGAASFPGRVLARFTAIDGYDRALALAAQAFVTLVPMLMVVVATVPPARRASLGDQLVANLGLSGDAAAVVLGLLRTGGEVTAPATAAGAVVLVVSLVGFTRTMQRAFVAAWGLPAPGLAGLWPGLLGATALLAEVVAVVVLSPLLGVFTGSALIAAVAHAVGAALLWWPVQYLMLGRRIGPRALLPGTIVTGLGQLAVITVSDIYLPPVAAHQADRYGLIGIAFVLLSWLVVLGVLLVSAAVVGAELAARADRPGAPRGPAHTDDRGTTSTDPL</sequence>
<feature type="transmembrane region" description="Helical" evidence="2">
    <location>
        <begin position="234"/>
        <end position="260"/>
    </location>
</feature>
<feature type="compositionally biased region" description="Basic and acidic residues" evidence="1">
    <location>
        <begin position="269"/>
        <end position="284"/>
    </location>
</feature>
<gene>
    <name evidence="3" type="ORF">ACFQ34_22760</name>
</gene>